<feature type="domain" description="Zn(2)-C6 fungal-type" evidence="7">
    <location>
        <begin position="47"/>
        <end position="77"/>
    </location>
</feature>
<keyword evidence="9" id="KW-1185">Reference proteome</keyword>
<organism evidence="8 9">
    <name type="scientific">Vanrija humicola</name>
    <name type="common">Yeast</name>
    <name type="synonym">Cryptococcus humicola</name>
    <dbReference type="NCBI Taxonomy" id="5417"/>
    <lineage>
        <taxon>Eukaryota</taxon>
        <taxon>Fungi</taxon>
        <taxon>Dikarya</taxon>
        <taxon>Basidiomycota</taxon>
        <taxon>Agaricomycotina</taxon>
        <taxon>Tremellomycetes</taxon>
        <taxon>Trichosporonales</taxon>
        <taxon>Trichosporonaceae</taxon>
        <taxon>Vanrija</taxon>
    </lineage>
</organism>
<evidence type="ECO:0000256" key="4">
    <source>
        <dbReference type="ARBA" id="ARBA00023163"/>
    </source>
</evidence>
<keyword evidence="4" id="KW-0804">Transcription</keyword>
<proteinExistence type="predicted"/>
<feature type="domain" description="Zn(2)-C6 fungal-type" evidence="7">
    <location>
        <begin position="115"/>
        <end position="145"/>
    </location>
</feature>
<feature type="compositionally biased region" description="Polar residues" evidence="6">
    <location>
        <begin position="631"/>
        <end position="640"/>
    </location>
</feature>
<dbReference type="GO" id="GO:0000981">
    <property type="term" value="F:DNA-binding transcription factor activity, RNA polymerase II-specific"/>
    <property type="evidence" value="ECO:0007669"/>
    <property type="project" value="InterPro"/>
</dbReference>
<dbReference type="SMART" id="SM00066">
    <property type="entry name" value="GAL4"/>
    <property type="match status" value="2"/>
</dbReference>
<dbReference type="AlphaFoldDB" id="A0A7D8Z8U9"/>
<dbReference type="Proteomes" id="UP000473826">
    <property type="component" value="Unassembled WGS sequence"/>
</dbReference>
<dbReference type="InterPro" id="IPR001138">
    <property type="entry name" value="Zn2Cys6_DnaBD"/>
</dbReference>
<evidence type="ECO:0000313" key="9">
    <source>
        <dbReference type="Proteomes" id="UP000473826"/>
    </source>
</evidence>
<keyword evidence="5" id="KW-0539">Nucleus</keyword>
<dbReference type="Pfam" id="PF00172">
    <property type="entry name" value="Zn_clus"/>
    <property type="match status" value="2"/>
</dbReference>
<dbReference type="CDD" id="cd00067">
    <property type="entry name" value="GAL4"/>
    <property type="match status" value="2"/>
</dbReference>
<dbReference type="SMART" id="SM00906">
    <property type="entry name" value="Fungal_trans"/>
    <property type="match status" value="1"/>
</dbReference>
<dbReference type="InterPro" id="IPR036864">
    <property type="entry name" value="Zn2-C6_fun-type_DNA-bd_sf"/>
</dbReference>
<accession>A0A7D8Z8U9</accession>
<protein>
    <recommendedName>
        <fullName evidence="7">Zn(2)-C6 fungal-type domain-containing protein</fullName>
    </recommendedName>
</protein>
<dbReference type="CDD" id="cd12148">
    <property type="entry name" value="fungal_TF_MHR"/>
    <property type="match status" value="1"/>
</dbReference>
<evidence type="ECO:0000256" key="5">
    <source>
        <dbReference type="ARBA" id="ARBA00023242"/>
    </source>
</evidence>
<evidence type="ECO:0000313" key="8">
    <source>
        <dbReference type="EMBL" id="TXT16083.1"/>
    </source>
</evidence>
<comment type="caution">
    <text evidence="8">The sequence shown here is derived from an EMBL/GenBank/DDBJ whole genome shotgun (WGS) entry which is preliminary data.</text>
</comment>
<dbReference type="SUPFAM" id="SSF57701">
    <property type="entry name" value="Zn2/Cys6 DNA-binding domain"/>
    <property type="match status" value="2"/>
</dbReference>
<dbReference type="InterPro" id="IPR050815">
    <property type="entry name" value="TF_fung"/>
</dbReference>
<dbReference type="Pfam" id="PF04082">
    <property type="entry name" value="Fungal_trans"/>
    <property type="match status" value="1"/>
</dbReference>
<reference evidence="8 9" key="1">
    <citation type="journal article" date="2019" name="PLoS Genet.">
        <title>Convergent evolution of linked mating-type loci in basidiomycete fungi.</title>
        <authorList>
            <person name="Sun S."/>
            <person name="Coelho M.A."/>
            <person name="Heitman J."/>
            <person name="Nowrousian M."/>
        </authorList>
    </citation>
    <scope>NUCLEOTIDE SEQUENCE [LARGE SCALE GENOMIC DNA]</scope>
    <source>
        <strain evidence="8 9">CBS 4282</strain>
    </source>
</reference>
<name>A0A7D8Z8U9_VANHU</name>
<evidence type="ECO:0000256" key="1">
    <source>
        <dbReference type="ARBA" id="ARBA00004123"/>
    </source>
</evidence>
<dbReference type="InterPro" id="IPR007219">
    <property type="entry name" value="XnlR_reg_dom"/>
</dbReference>
<dbReference type="GO" id="GO:0003677">
    <property type="term" value="F:DNA binding"/>
    <property type="evidence" value="ECO:0007669"/>
    <property type="project" value="InterPro"/>
</dbReference>
<evidence type="ECO:0000259" key="7">
    <source>
        <dbReference type="PROSITE" id="PS50048"/>
    </source>
</evidence>
<feature type="compositionally biased region" description="Polar residues" evidence="6">
    <location>
        <begin position="158"/>
        <end position="167"/>
    </location>
</feature>
<dbReference type="PROSITE" id="PS50048">
    <property type="entry name" value="ZN2_CY6_FUNGAL_2"/>
    <property type="match status" value="2"/>
</dbReference>
<dbReference type="PROSITE" id="PS00463">
    <property type="entry name" value="ZN2_CY6_FUNGAL_1"/>
    <property type="match status" value="2"/>
</dbReference>
<dbReference type="OrthoDB" id="2123952at2759"/>
<dbReference type="GO" id="GO:0005634">
    <property type="term" value="C:nucleus"/>
    <property type="evidence" value="ECO:0007669"/>
    <property type="project" value="UniProtKB-SubCell"/>
</dbReference>
<dbReference type="GO" id="GO:0006351">
    <property type="term" value="P:DNA-templated transcription"/>
    <property type="evidence" value="ECO:0007669"/>
    <property type="project" value="InterPro"/>
</dbReference>
<comment type="subcellular location">
    <subcellularLocation>
        <location evidence="1">Nucleus</location>
    </subcellularLocation>
</comment>
<evidence type="ECO:0000256" key="2">
    <source>
        <dbReference type="ARBA" id="ARBA00022723"/>
    </source>
</evidence>
<gene>
    <name evidence="8" type="ORF">VHUM_00586</name>
</gene>
<dbReference type="PANTHER" id="PTHR47338">
    <property type="entry name" value="ZN(II)2CYS6 TRANSCRIPTION FACTOR (EUROFUNG)-RELATED"/>
    <property type="match status" value="1"/>
</dbReference>
<keyword evidence="2" id="KW-0479">Metal-binding</keyword>
<feature type="region of interest" description="Disordered" evidence="6">
    <location>
        <begin position="1"/>
        <end position="40"/>
    </location>
</feature>
<evidence type="ECO:0000256" key="6">
    <source>
        <dbReference type="SAM" id="MobiDB-lite"/>
    </source>
</evidence>
<dbReference type="PANTHER" id="PTHR47338:SF7">
    <property type="entry name" value="ZN(II)2CYS6 TRANSCRIPTION FACTOR (EUROFUNG)"/>
    <property type="match status" value="1"/>
</dbReference>
<keyword evidence="3" id="KW-0805">Transcription regulation</keyword>
<feature type="region of interest" description="Disordered" evidence="6">
    <location>
        <begin position="626"/>
        <end position="676"/>
    </location>
</feature>
<feature type="region of interest" description="Disordered" evidence="6">
    <location>
        <begin position="154"/>
        <end position="184"/>
    </location>
</feature>
<evidence type="ECO:0000256" key="3">
    <source>
        <dbReference type="ARBA" id="ARBA00023015"/>
    </source>
</evidence>
<dbReference type="GO" id="GO:0008270">
    <property type="term" value="F:zinc ion binding"/>
    <property type="evidence" value="ECO:0007669"/>
    <property type="project" value="InterPro"/>
</dbReference>
<sequence>MSPNSAHGPSPSAAGATSTASPSASNAAATAPTNGSRRVKGKRTRTGCLTCRARKVKCDEAPGTCANCERVLLACRWPAVRDVFDERAGGVSVKQETDPYPSSSTGPVRRNRYSSCIACRVARSVCSQDRPSCTRCAETGTVCKYHPERGASMHSIHSGATPSSTEESPTDDPGLSRSSSVPSLHGIPRPVLDRHLEAFFTYVYPIQANAIFHRGTLLRDVADGRVSRKVILAICAVAARFVTLPTSSTPPAAPPLPSAGSAAAQAWGAESKTALMEDDMSLDNVTTALILAKHEINAGRFGRGFILAAVATRTALALGLHRELPPEDPATITERETRRRLMWGCFSLDRMMHTGVAEFLGVPAASMSIRLPCDDQQYQFAMPTDVPIPAIETEGDEGESLQERYSDVGILGHHLRLQGIRTIILRSSRNRNPAVDLPPWEPASTFAVAERKLNAWRASLPPQFQLERETIYARHYQNQLIPLVMLHVWYETNHAELYRLAMPGFPESLDPGIAAAAPPGWIERTRDACSAHAQMVARTIRHVCSIVDQDSFLFSDNALPICILESVRVRLQHAFILPPAPQAAELAELSADVEIMDAFLQRMSAHLRQAKWLLTELRRMLRRHGMDPVNGATSGDTSGAASPAAADPWSNRVRLIRNDPPRRPAPPQHQAYLAPPNQSMGLQSAARGVQQSNVSFI</sequence>
<feature type="compositionally biased region" description="Low complexity" evidence="6">
    <location>
        <begin position="1"/>
        <end position="36"/>
    </location>
</feature>
<dbReference type="EMBL" id="QKWK01000001">
    <property type="protein sequence ID" value="TXT16083.1"/>
    <property type="molecule type" value="Genomic_DNA"/>
</dbReference>
<dbReference type="Gene3D" id="4.10.240.10">
    <property type="entry name" value="Zn(2)-C6 fungal-type DNA-binding domain"/>
    <property type="match status" value="2"/>
</dbReference>